<dbReference type="Gene3D" id="3.40.50.300">
    <property type="entry name" value="P-loop containing nucleotide triphosphate hydrolases"/>
    <property type="match status" value="1"/>
</dbReference>
<dbReference type="InterPro" id="IPR006073">
    <property type="entry name" value="GTP-bd"/>
</dbReference>
<dbReference type="Gene3D" id="1.10.1580.10">
    <property type="match status" value="1"/>
</dbReference>
<dbReference type="InterPro" id="IPR023179">
    <property type="entry name" value="GTP-bd_ortho_bundle_sf"/>
</dbReference>
<feature type="domain" description="G" evidence="3">
    <location>
        <begin position="140"/>
        <end position="206"/>
    </location>
</feature>
<dbReference type="InterPro" id="IPR027417">
    <property type="entry name" value="P-loop_NTPase"/>
</dbReference>
<sequence>MAAGESVIGAIGKSVKAVAKSRGSEWWYTPHMAAAARAIDKRLPLVDLVLEVRDARIPLSSECLQLRKTPSASRIIVLNKADLADRSQTKEWLSFFEKQKCMAFGVNSHNRDNIRKFLTFLQGRVRELTKKDDRAHAITFMLVGIPNVGKSALANSLHQVGRISAAEKGKLKHTSVTPQPGETKCISSLKIASHPNIFVLDTPSVLIPDVIDDEVCSKLALTGAIKDSVAGEINIAEYFLSILNLGEEYKKWEKLSSSGTGAVLTGEGSSSLGKKQKRQYQTDHTQDFIVNNVRRTLFDAVSSFSGRTDNGEDLARLIKEEFEVLQKVFHLPLETKECNFDRVATKLLNLYRTGRLGHYTLDRVPCH</sequence>
<dbReference type="CDD" id="cd01856">
    <property type="entry name" value="YlqF"/>
    <property type="match status" value="1"/>
</dbReference>
<comment type="caution">
    <text evidence="4">The sequence shown here is derived from an EMBL/GenBank/DDBJ whole genome shotgun (WGS) entry which is preliminary data.</text>
</comment>
<dbReference type="EMBL" id="JBEAFC010000012">
    <property type="protein sequence ID" value="KAL1534829.1"/>
    <property type="molecule type" value="Genomic_DNA"/>
</dbReference>
<dbReference type="SUPFAM" id="SSF52540">
    <property type="entry name" value="P-loop containing nucleoside triphosphate hydrolases"/>
    <property type="match status" value="1"/>
</dbReference>
<name>A0ABD1FSN4_SALDI</name>
<evidence type="ECO:0000313" key="5">
    <source>
        <dbReference type="Proteomes" id="UP001567538"/>
    </source>
</evidence>
<evidence type="ECO:0000313" key="4">
    <source>
        <dbReference type="EMBL" id="KAL1534829.1"/>
    </source>
</evidence>
<dbReference type="PANTHER" id="PTHR45782">
    <property type="entry name" value="MITOCHONDRIAL RIBOSOME-ASSOCIATED GTPASE 1"/>
    <property type="match status" value="1"/>
</dbReference>
<reference evidence="4 5" key="1">
    <citation type="submission" date="2024-06" db="EMBL/GenBank/DDBJ databases">
        <title>A chromosome level genome sequence of Diviner's sage (Salvia divinorum).</title>
        <authorList>
            <person name="Ford S.A."/>
            <person name="Ro D.-K."/>
            <person name="Ness R.W."/>
            <person name="Phillips M.A."/>
        </authorList>
    </citation>
    <scope>NUCLEOTIDE SEQUENCE [LARGE SCALE GENOMIC DNA]</scope>
    <source>
        <strain evidence="4">SAF-2024a</strain>
        <tissue evidence="4">Leaf</tissue>
    </source>
</reference>
<accession>A0ABD1FSN4</accession>
<dbReference type="GO" id="GO:0005525">
    <property type="term" value="F:GTP binding"/>
    <property type="evidence" value="ECO:0007669"/>
    <property type="project" value="UniProtKB-KW"/>
</dbReference>
<dbReference type="PANTHER" id="PTHR45782:SF1">
    <property type="entry name" value="DAR GTPASE 2, MITOCHONDRIAL"/>
    <property type="match status" value="1"/>
</dbReference>
<dbReference type="Proteomes" id="UP001567538">
    <property type="component" value="Unassembled WGS sequence"/>
</dbReference>
<proteinExistence type="predicted"/>
<evidence type="ECO:0000256" key="1">
    <source>
        <dbReference type="ARBA" id="ARBA00022741"/>
    </source>
</evidence>
<gene>
    <name evidence="4" type="ORF">AAHA92_30960</name>
</gene>
<keyword evidence="1" id="KW-0547">Nucleotide-binding</keyword>
<organism evidence="4 5">
    <name type="scientific">Salvia divinorum</name>
    <name type="common">Maria pastora</name>
    <name type="synonym">Diviner's sage</name>
    <dbReference type="NCBI Taxonomy" id="28513"/>
    <lineage>
        <taxon>Eukaryota</taxon>
        <taxon>Viridiplantae</taxon>
        <taxon>Streptophyta</taxon>
        <taxon>Embryophyta</taxon>
        <taxon>Tracheophyta</taxon>
        <taxon>Spermatophyta</taxon>
        <taxon>Magnoliopsida</taxon>
        <taxon>eudicotyledons</taxon>
        <taxon>Gunneridae</taxon>
        <taxon>Pentapetalae</taxon>
        <taxon>asterids</taxon>
        <taxon>lamiids</taxon>
        <taxon>Lamiales</taxon>
        <taxon>Lamiaceae</taxon>
        <taxon>Nepetoideae</taxon>
        <taxon>Mentheae</taxon>
        <taxon>Salviinae</taxon>
        <taxon>Salvia</taxon>
        <taxon>Salvia subgen. Calosphace</taxon>
    </lineage>
</organism>
<dbReference type="Pfam" id="PF01926">
    <property type="entry name" value="MMR_HSR1"/>
    <property type="match status" value="1"/>
</dbReference>
<dbReference type="AlphaFoldDB" id="A0ABD1FSN4"/>
<protein>
    <submittedName>
        <fullName evidence="4">DAR GTPase 2, mitochondrial</fullName>
    </submittedName>
</protein>
<keyword evidence="2" id="KW-0342">GTP-binding</keyword>
<evidence type="ECO:0000256" key="2">
    <source>
        <dbReference type="ARBA" id="ARBA00023134"/>
    </source>
</evidence>
<keyword evidence="5" id="KW-1185">Reference proteome</keyword>
<evidence type="ECO:0000259" key="3">
    <source>
        <dbReference type="Pfam" id="PF01926"/>
    </source>
</evidence>